<feature type="compositionally biased region" description="Basic and acidic residues" evidence="1">
    <location>
        <begin position="57"/>
        <end position="101"/>
    </location>
</feature>
<name>A0AAE9E415_CAEBR</name>
<dbReference type="EMBL" id="CP092620">
    <property type="protein sequence ID" value="UMM13827.1"/>
    <property type="molecule type" value="Genomic_DNA"/>
</dbReference>
<organism evidence="2 3">
    <name type="scientific">Caenorhabditis briggsae</name>
    <dbReference type="NCBI Taxonomy" id="6238"/>
    <lineage>
        <taxon>Eukaryota</taxon>
        <taxon>Metazoa</taxon>
        <taxon>Ecdysozoa</taxon>
        <taxon>Nematoda</taxon>
        <taxon>Chromadorea</taxon>
        <taxon>Rhabditida</taxon>
        <taxon>Rhabditina</taxon>
        <taxon>Rhabditomorpha</taxon>
        <taxon>Rhabditoidea</taxon>
        <taxon>Rhabditidae</taxon>
        <taxon>Peloderinae</taxon>
        <taxon>Caenorhabditis</taxon>
    </lineage>
</organism>
<reference evidence="2 3" key="1">
    <citation type="submission" date="2022-04" db="EMBL/GenBank/DDBJ databases">
        <title>Chromosome-level reference genomes for two strains of Caenorhabditis briggsae: an improved platform for comparative genomics.</title>
        <authorList>
            <person name="Stevens L."/>
            <person name="Andersen E."/>
        </authorList>
    </citation>
    <scope>NUCLEOTIDE SEQUENCE [LARGE SCALE GENOMIC DNA]</scope>
    <source>
        <strain evidence="2">VX34</strain>
        <tissue evidence="2">Whole-organism</tissue>
    </source>
</reference>
<sequence length="137" mass="15162">MDKQKPAKKSATTSSRNKTQRKAKVKPCAVMSNVSSKKSSNTPNRKAASKSAPPVSPREEKKDGPPTVREKKKEEKKEKVTPIKKKPEPEKPEKKLDRTQDDDKETESGLSSVVNEVNVPVKMDDGYEDFGPGANNQ</sequence>
<evidence type="ECO:0000313" key="2">
    <source>
        <dbReference type="EMBL" id="UMM13827.1"/>
    </source>
</evidence>
<dbReference type="Proteomes" id="UP000829354">
    <property type="component" value="Chromosome I"/>
</dbReference>
<proteinExistence type="predicted"/>
<evidence type="ECO:0000256" key="1">
    <source>
        <dbReference type="SAM" id="MobiDB-lite"/>
    </source>
</evidence>
<keyword evidence="3" id="KW-1185">Reference proteome</keyword>
<gene>
    <name evidence="2" type="ORF">L5515_001909</name>
</gene>
<accession>A0AAE9E415</accession>
<dbReference type="AlphaFoldDB" id="A0AAE9E415"/>
<evidence type="ECO:0000313" key="3">
    <source>
        <dbReference type="Proteomes" id="UP000829354"/>
    </source>
</evidence>
<feature type="compositionally biased region" description="Low complexity" evidence="1">
    <location>
        <begin position="30"/>
        <end position="41"/>
    </location>
</feature>
<protein>
    <submittedName>
        <fullName evidence="2">Uncharacterized protein</fullName>
    </submittedName>
</protein>
<feature type="region of interest" description="Disordered" evidence="1">
    <location>
        <begin position="1"/>
        <end position="137"/>
    </location>
</feature>